<feature type="binding site" evidence="8">
    <location>
        <position position="53"/>
    </location>
    <ligand>
        <name>GTP</name>
        <dbReference type="ChEBI" id="CHEBI:37565"/>
    </ligand>
</feature>
<evidence type="ECO:0000256" key="6">
    <source>
        <dbReference type="ARBA" id="ARBA00023134"/>
    </source>
</evidence>
<feature type="binding site" evidence="8">
    <location>
        <position position="21"/>
    </location>
    <ligand>
        <name>GTP</name>
        <dbReference type="ChEBI" id="CHEBI:37565"/>
    </ligand>
</feature>
<protein>
    <recommendedName>
        <fullName evidence="8">Molybdenum cofactor guanylyltransferase</fullName>
        <shortName evidence="8">MoCo guanylyltransferase</shortName>
        <ecNumber evidence="8">2.7.7.77</ecNumber>
    </recommendedName>
    <alternativeName>
        <fullName evidence="8">GTP:molybdopterin guanylyltransferase</fullName>
    </alternativeName>
    <alternativeName>
        <fullName evidence="8">Mo-MPT guanylyltransferase</fullName>
    </alternativeName>
    <alternativeName>
        <fullName evidence="8">Molybdopterin guanylyltransferase</fullName>
    </alternativeName>
    <alternativeName>
        <fullName evidence="8">Molybdopterin-guanine dinucleotide synthase</fullName>
        <shortName evidence="8">MGD synthase</shortName>
    </alternativeName>
</protein>
<comment type="similarity">
    <text evidence="8">Belongs to the MobA family.</text>
</comment>
<evidence type="ECO:0000256" key="8">
    <source>
        <dbReference type="HAMAP-Rule" id="MF_00316"/>
    </source>
</evidence>
<comment type="subunit">
    <text evidence="8">Monomer.</text>
</comment>
<dbReference type="NCBIfam" id="TIGR02665">
    <property type="entry name" value="molyb_mobA"/>
    <property type="match status" value="1"/>
</dbReference>
<evidence type="ECO:0000256" key="1">
    <source>
        <dbReference type="ARBA" id="ARBA00022490"/>
    </source>
</evidence>
<dbReference type="InterPro" id="IPR025877">
    <property type="entry name" value="MobA-like_NTP_Trfase"/>
</dbReference>
<dbReference type="InterPro" id="IPR029044">
    <property type="entry name" value="Nucleotide-diphossugar_trans"/>
</dbReference>
<feature type="binding site" evidence="8">
    <location>
        <position position="72"/>
    </location>
    <ligand>
        <name>GTP</name>
        <dbReference type="ChEBI" id="CHEBI:37565"/>
    </ligand>
</feature>
<reference evidence="11" key="1">
    <citation type="submission" date="2016-10" db="EMBL/GenBank/DDBJ databases">
        <authorList>
            <person name="Varghese N."/>
            <person name="Submissions S."/>
        </authorList>
    </citation>
    <scope>NUCLEOTIDE SEQUENCE [LARGE SCALE GENOMIC DNA]</scope>
    <source>
        <strain evidence="11">930I</strain>
    </source>
</reference>
<feature type="domain" description="MobA-like NTP transferase" evidence="9">
    <location>
        <begin position="5"/>
        <end position="171"/>
    </location>
</feature>
<dbReference type="InterPro" id="IPR013482">
    <property type="entry name" value="Molybde_CF_guanTrfase"/>
</dbReference>
<keyword evidence="1 8" id="KW-0963">Cytoplasm</keyword>
<comment type="domain">
    <text evidence="8">The N-terminal domain determines nucleotide recognition and specific binding, while the C-terminal domain determines the specific binding to the target protein.</text>
</comment>
<evidence type="ECO:0000256" key="4">
    <source>
        <dbReference type="ARBA" id="ARBA00022741"/>
    </source>
</evidence>
<dbReference type="GO" id="GO:0005737">
    <property type="term" value="C:cytoplasm"/>
    <property type="evidence" value="ECO:0007669"/>
    <property type="project" value="UniProtKB-SubCell"/>
</dbReference>
<dbReference type="EC" id="2.7.7.77" evidence="8"/>
<dbReference type="GO" id="GO:1902758">
    <property type="term" value="P:bis(molybdopterin guanine dinucleotide)molybdenum biosynthetic process"/>
    <property type="evidence" value="ECO:0007669"/>
    <property type="project" value="TreeGrafter"/>
</dbReference>
<dbReference type="AlphaFoldDB" id="A0A1G7UA59"/>
<evidence type="ECO:0000256" key="2">
    <source>
        <dbReference type="ARBA" id="ARBA00022679"/>
    </source>
</evidence>
<dbReference type="EMBL" id="FNCV01000001">
    <property type="protein sequence ID" value="SDG44344.1"/>
    <property type="molecule type" value="Genomic_DNA"/>
</dbReference>
<evidence type="ECO:0000259" key="9">
    <source>
        <dbReference type="Pfam" id="PF12804"/>
    </source>
</evidence>
<dbReference type="GO" id="GO:0046872">
    <property type="term" value="F:metal ion binding"/>
    <property type="evidence" value="ECO:0007669"/>
    <property type="project" value="UniProtKB-KW"/>
</dbReference>
<dbReference type="SUPFAM" id="SSF53448">
    <property type="entry name" value="Nucleotide-diphospho-sugar transferases"/>
    <property type="match status" value="1"/>
</dbReference>
<dbReference type="PANTHER" id="PTHR19136:SF81">
    <property type="entry name" value="MOLYBDENUM COFACTOR GUANYLYLTRANSFERASE"/>
    <property type="match status" value="1"/>
</dbReference>
<keyword evidence="4 8" id="KW-0547">Nucleotide-binding</keyword>
<accession>A0A1G7UA59</accession>
<sequence>MRIAALILAGGRGRRLGGVDKARLKVAGQPLLGHVRARLAAQRPAPPDVVALNAAGPATRWAGLHDGPWLPDPPAHAGQGPLAGILAGLTWAGATGADWLLGVPCDTPALPDDLLARLREGAETGGAEIAVAASAGRRHPVIALWRPALAAPLAEALARGEAKAGTFLAARHAVRVDWPAPPDPFLNLNTPEDVAHFKAALDQSQQ</sequence>
<evidence type="ECO:0000313" key="10">
    <source>
        <dbReference type="EMBL" id="SDG44344.1"/>
    </source>
</evidence>
<comment type="catalytic activity">
    <reaction evidence="8">
        <text>Mo-molybdopterin + GTP + H(+) = Mo-molybdopterin guanine dinucleotide + diphosphate</text>
        <dbReference type="Rhea" id="RHEA:34243"/>
        <dbReference type="ChEBI" id="CHEBI:15378"/>
        <dbReference type="ChEBI" id="CHEBI:33019"/>
        <dbReference type="ChEBI" id="CHEBI:37565"/>
        <dbReference type="ChEBI" id="CHEBI:71302"/>
        <dbReference type="ChEBI" id="CHEBI:71310"/>
        <dbReference type="EC" id="2.7.7.77"/>
    </reaction>
</comment>
<dbReference type="GO" id="GO:0005525">
    <property type="term" value="F:GTP binding"/>
    <property type="evidence" value="ECO:0007669"/>
    <property type="project" value="UniProtKB-UniRule"/>
</dbReference>
<evidence type="ECO:0000256" key="7">
    <source>
        <dbReference type="ARBA" id="ARBA00023150"/>
    </source>
</evidence>
<feature type="binding site" evidence="8">
    <location>
        <position position="106"/>
    </location>
    <ligand>
        <name>GTP</name>
        <dbReference type="ChEBI" id="CHEBI:37565"/>
    </ligand>
</feature>
<proteinExistence type="inferred from homology"/>
<dbReference type="Pfam" id="PF12804">
    <property type="entry name" value="NTP_transf_3"/>
    <property type="match status" value="1"/>
</dbReference>
<organism evidence="10 11">
    <name type="scientific">Roseospirillum parvum</name>
    <dbReference type="NCBI Taxonomy" id="83401"/>
    <lineage>
        <taxon>Bacteria</taxon>
        <taxon>Pseudomonadati</taxon>
        <taxon>Pseudomonadota</taxon>
        <taxon>Alphaproteobacteria</taxon>
        <taxon>Rhodospirillales</taxon>
        <taxon>Rhodospirillaceae</taxon>
        <taxon>Roseospirillum</taxon>
    </lineage>
</organism>
<keyword evidence="3 8" id="KW-0479">Metal-binding</keyword>
<dbReference type="PANTHER" id="PTHR19136">
    <property type="entry name" value="MOLYBDENUM COFACTOR GUANYLYLTRANSFERASE"/>
    <property type="match status" value="1"/>
</dbReference>
<comment type="function">
    <text evidence="8">Transfers a GMP moiety from GTP to Mo-molybdopterin (Mo-MPT) cofactor (Moco or molybdenum cofactor) to form Mo-molybdopterin guanine dinucleotide (Mo-MGD) cofactor.</text>
</comment>
<dbReference type="HAMAP" id="MF_00316">
    <property type="entry name" value="MobA"/>
    <property type="match status" value="1"/>
</dbReference>
<evidence type="ECO:0000256" key="3">
    <source>
        <dbReference type="ARBA" id="ARBA00022723"/>
    </source>
</evidence>
<dbReference type="Proteomes" id="UP000217076">
    <property type="component" value="Unassembled WGS sequence"/>
</dbReference>
<keyword evidence="2 8" id="KW-0808">Transferase</keyword>
<evidence type="ECO:0000256" key="5">
    <source>
        <dbReference type="ARBA" id="ARBA00022842"/>
    </source>
</evidence>
<name>A0A1G7UA59_9PROT</name>
<gene>
    <name evidence="8" type="primary">mobA</name>
    <name evidence="10" type="ORF">SAMN05421742_101262</name>
</gene>
<dbReference type="STRING" id="83401.SAMN05421742_101262"/>
<dbReference type="CDD" id="cd02503">
    <property type="entry name" value="MobA"/>
    <property type="match status" value="1"/>
</dbReference>
<dbReference type="Gene3D" id="3.90.550.10">
    <property type="entry name" value="Spore Coat Polysaccharide Biosynthesis Protein SpsA, Chain A"/>
    <property type="match status" value="1"/>
</dbReference>
<feature type="binding site" evidence="8">
    <location>
        <begin position="8"/>
        <end position="10"/>
    </location>
    <ligand>
        <name>GTP</name>
        <dbReference type="ChEBI" id="CHEBI:37565"/>
    </ligand>
</feature>
<keyword evidence="5 8" id="KW-0460">Magnesium</keyword>
<dbReference type="GO" id="GO:0061603">
    <property type="term" value="F:molybdenum cofactor guanylyltransferase activity"/>
    <property type="evidence" value="ECO:0007669"/>
    <property type="project" value="UniProtKB-EC"/>
</dbReference>
<evidence type="ECO:0000313" key="11">
    <source>
        <dbReference type="Proteomes" id="UP000217076"/>
    </source>
</evidence>
<keyword evidence="11" id="KW-1185">Reference proteome</keyword>
<comment type="cofactor">
    <cofactor evidence="8">
        <name>Mg(2+)</name>
        <dbReference type="ChEBI" id="CHEBI:18420"/>
    </cofactor>
</comment>
<dbReference type="RefSeq" id="WP_218119447.1">
    <property type="nucleotide sequence ID" value="NZ_FNCV01000001.1"/>
</dbReference>
<keyword evidence="6 8" id="KW-0342">GTP-binding</keyword>
<keyword evidence="7 8" id="KW-0501">Molybdenum cofactor biosynthesis</keyword>
<feature type="binding site" evidence="8">
    <location>
        <position position="106"/>
    </location>
    <ligand>
        <name>Mg(2+)</name>
        <dbReference type="ChEBI" id="CHEBI:18420"/>
    </ligand>
</feature>
<comment type="subcellular location">
    <subcellularLocation>
        <location evidence="8">Cytoplasm</location>
    </subcellularLocation>
</comment>